<evidence type="ECO:0000256" key="5">
    <source>
        <dbReference type="SAM" id="Phobius"/>
    </source>
</evidence>
<feature type="transmembrane region" description="Helical" evidence="5">
    <location>
        <begin position="147"/>
        <end position="171"/>
    </location>
</feature>
<feature type="transmembrane region" description="Helical" evidence="5">
    <location>
        <begin position="48"/>
        <end position="68"/>
    </location>
</feature>
<dbReference type="AlphaFoldDB" id="A0A5M6D0T1"/>
<comment type="caution">
    <text evidence="6">The sequence shown here is derived from an EMBL/GenBank/DDBJ whole genome shotgun (WGS) entry which is preliminary data.</text>
</comment>
<evidence type="ECO:0000313" key="7">
    <source>
        <dbReference type="Proteomes" id="UP000324479"/>
    </source>
</evidence>
<evidence type="ECO:0000256" key="1">
    <source>
        <dbReference type="ARBA" id="ARBA00004141"/>
    </source>
</evidence>
<feature type="transmembrane region" description="Helical" evidence="5">
    <location>
        <begin position="112"/>
        <end position="135"/>
    </location>
</feature>
<dbReference type="Proteomes" id="UP000324479">
    <property type="component" value="Unassembled WGS sequence"/>
</dbReference>
<proteinExistence type="predicted"/>
<dbReference type="Pfam" id="PF02674">
    <property type="entry name" value="Colicin_V"/>
    <property type="match status" value="1"/>
</dbReference>
<evidence type="ECO:0000256" key="3">
    <source>
        <dbReference type="ARBA" id="ARBA00022989"/>
    </source>
</evidence>
<keyword evidence="4 5" id="KW-0472">Membrane</keyword>
<dbReference type="InterPro" id="IPR003825">
    <property type="entry name" value="Colicin-V_CvpA"/>
</dbReference>
<organism evidence="6 7">
    <name type="scientific">Roseiconus nitratireducens</name>
    <dbReference type="NCBI Taxonomy" id="2605748"/>
    <lineage>
        <taxon>Bacteria</taxon>
        <taxon>Pseudomonadati</taxon>
        <taxon>Planctomycetota</taxon>
        <taxon>Planctomycetia</taxon>
        <taxon>Pirellulales</taxon>
        <taxon>Pirellulaceae</taxon>
        <taxon>Roseiconus</taxon>
    </lineage>
</organism>
<keyword evidence="3 5" id="KW-1133">Transmembrane helix</keyword>
<comment type="subcellular location">
    <subcellularLocation>
        <location evidence="1">Membrane</location>
        <topology evidence="1">Multi-pass membrane protein</topology>
    </subcellularLocation>
</comment>
<dbReference type="RefSeq" id="WP_150078098.1">
    <property type="nucleotide sequence ID" value="NZ_VWOX01000011.1"/>
</dbReference>
<dbReference type="EMBL" id="VWOX01000011">
    <property type="protein sequence ID" value="KAA5541054.1"/>
    <property type="molecule type" value="Genomic_DNA"/>
</dbReference>
<feature type="transmembrane region" description="Helical" evidence="5">
    <location>
        <begin position="20"/>
        <end position="42"/>
    </location>
</feature>
<dbReference type="GO" id="GO:0016020">
    <property type="term" value="C:membrane"/>
    <property type="evidence" value="ECO:0007669"/>
    <property type="project" value="UniProtKB-SubCell"/>
</dbReference>
<protein>
    <recommendedName>
        <fullName evidence="8">Colicin V production protein</fullName>
    </recommendedName>
</protein>
<dbReference type="GO" id="GO:0009403">
    <property type="term" value="P:toxin biosynthetic process"/>
    <property type="evidence" value="ECO:0007669"/>
    <property type="project" value="InterPro"/>
</dbReference>
<keyword evidence="7" id="KW-1185">Reference proteome</keyword>
<accession>A0A5M6D0T1</accession>
<name>A0A5M6D0T1_9BACT</name>
<reference evidence="6 7" key="1">
    <citation type="submission" date="2019-08" db="EMBL/GenBank/DDBJ databases">
        <authorList>
            <person name="Dhanesh K."/>
            <person name="Kumar G."/>
            <person name="Sasikala C."/>
            <person name="Venkata Ramana C."/>
        </authorList>
    </citation>
    <scope>NUCLEOTIDE SEQUENCE [LARGE SCALE GENOMIC DNA]</scope>
    <source>
        <strain evidence="6 7">JC645</strain>
    </source>
</reference>
<gene>
    <name evidence="6" type="ORF">FYK55_19350</name>
</gene>
<feature type="transmembrane region" description="Helical" evidence="5">
    <location>
        <begin position="75"/>
        <end position="92"/>
    </location>
</feature>
<keyword evidence="2 5" id="KW-0812">Transmembrane</keyword>
<sequence>MAFRSRSRSTYLRPDPNAPIRMSGWVFYPLLLATLISAGYYIGRQDWIAAGGILTVMCCAGIGFRVGLARISASIVALTAAIYFAPALGMAWEQRFAAQFGTSGLTNRILCIAAVGVGISLIVTLLLGLVSRAFLARRRRLSALNCSLGFGFGLIEGAVIVLVVLGGLISLRPTTENDQRRAGRLNAAMDAMAAKTQTSVMGPLVEQHNPFERVEALAQIKQVQRSVQTLSQPKNVDQLLKHPQIVQLQKDPSFQRALDELRRDPEVQAFLQQERPIDRPMLMRLMSHPALLQLVDRQDFRERAKRVLLSVDQEPAPAM</sequence>
<evidence type="ECO:0000256" key="4">
    <source>
        <dbReference type="ARBA" id="ARBA00023136"/>
    </source>
</evidence>
<evidence type="ECO:0000313" key="6">
    <source>
        <dbReference type="EMBL" id="KAA5541054.1"/>
    </source>
</evidence>
<evidence type="ECO:0000256" key="2">
    <source>
        <dbReference type="ARBA" id="ARBA00022692"/>
    </source>
</evidence>
<evidence type="ECO:0008006" key="8">
    <source>
        <dbReference type="Google" id="ProtNLM"/>
    </source>
</evidence>